<gene>
    <name evidence="1" type="ORF">F383_20636</name>
</gene>
<accession>A0A0B0NZA7</accession>
<reference evidence="2" key="1">
    <citation type="submission" date="2014-09" db="EMBL/GenBank/DDBJ databases">
        <authorList>
            <person name="Mudge J."/>
            <person name="Ramaraj T."/>
            <person name="Lindquist I.E."/>
            <person name="Bharti A.K."/>
            <person name="Sundararajan A."/>
            <person name="Cameron C.T."/>
            <person name="Woodward J.E."/>
            <person name="May G.D."/>
            <person name="Brubaker C."/>
            <person name="Broadhvest J."/>
            <person name="Wilkins T.A."/>
        </authorList>
    </citation>
    <scope>NUCLEOTIDE SEQUENCE</scope>
    <source>
        <strain evidence="2">cv. AKA8401</strain>
    </source>
</reference>
<keyword evidence="2" id="KW-1185">Reference proteome</keyword>
<protein>
    <submittedName>
        <fullName evidence="1">Uncharacterized protein</fullName>
    </submittedName>
</protein>
<sequence>MCYSKDLAQTGNPLISLIKRSSPDGCSFEWPSLLKNMCALWISSDG</sequence>
<dbReference type="EMBL" id="KN409553">
    <property type="protein sequence ID" value="KHG17987.1"/>
    <property type="molecule type" value="Genomic_DNA"/>
</dbReference>
<evidence type="ECO:0000313" key="2">
    <source>
        <dbReference type="Proteomes" id="UP000032142"/>
    </source>
</evidence>
<dbReference type="Proteomes" id="UP000032142">
    <property type="component" value="Unassembled WGS sequence"/>
</dbReference>
<dbReference type="AlphaFoldDB" id="A0A0B0NZA7"/>
<proteinExistence type="predicted"/>
<name>A0A0B0NZA7_GOSAR</name>
<evidence type="ECO:0000313" key="1">
    <source>
        <dbReference type="EMBL" id="KHG17987.1"/>
    </source>
</evidence>
<organism evidence="1 2">
    <name type="scientific">Gossypium arboreum</name>
    <name type="common">Tree cotton</name>
    <name type="synonym">Gossypium nanking</name>
    <dbReference type="NCBI Taxonomy" id="29729"/>
    <lineage>
        <taxon>Eukaryota</taxon>
        <taxon>Viridiplantae</taxon>
        <taxon>Streptophyta</taxon>
        <taxon>Embryophyta</taxon>
        <taxon>Tracheophyta</taxon>
        <taxon>Spermatophyta</taxon>
        <taxon>Magnoliopsida</taxon>
        <taxon>eudicotyledons</taxon>
        <taxon>Gunneridae</taxon>
        <taxon>Pentapetalae</taxon>
        <taxon>rosids</taxon>
        <taxon>malvids</taxon>
        <taxon>Malvales</taxon>
        <taxon>Malvaceae</taxon>
        <taxon>Malvoideae</taxon>
        <taxon>Gossypium</taxon>
    </lineage>
</organism>